<evidence type="ECO:0000256" key="5">
    <source>
        <dbReference type="ARBA" id="ARBA00022989"/>
    </source>
</evidence>
<dbReference type="InterPro" id="IPR003660">
    <property type="entry name" value="HAMP_dom"/>
</dbReference>
<proteinExistence type="inferred from homology"/>
<feature type="transmembrane region" description="Helical" evidence="10">
    <location>
        <begin position="20"/>
        <end position="45"/>
    </location>
</feature>
<dbReference type="CDD" id="cd12912">
    <property type="entry name" value="PDC2_MCP_like"/>
    <property type="match status" value="1"/>
</dbReference>
<dbReference type="SMART" id="SM00304">
    <property type="entry name" value="HAMP"/>
    <property type="match status" value="1"/>
</dbReference>
<keyword evidence="14" id="KW-1185">Reference proteome</keyword>
<feature type="domain" description="Methyl-accepting transducer" evidence="11">
    <location>
        <begin position="372"/>
        <end position="615"/>
    </location>
</feature>
<dbReference type="EMBL" id="CP041969">
    <property type="protein sequence ID" value="QMV41963.1"/>
    <property type="molecule type" value="Genomic_DNA"/>
</dbReference>
<keyword evidence="4 10" id="KW-0812">Transmembrane</keyword>
<evidence type="ECO:0000256" key="4">
    <source>
        <dbReference type="ARBA" id="ARBA00022692"/>
    </source>
</evidence>
<gene>
    <name evidence="13" type="ORF">FPL14_12755</name>
</gene>
<organism evidence="13 14">
    <name type="scientific">Cohnella cholangitidis</name>
    <dbReference type="NCBI Taxonomy" id="2598458"/>
    <lineage>
        <taxon>Bacteria</taxon>
        <taxon>Bacillati</taxon>
        <taxon>Bacillota</taxon>
        <taxon>Bacilli</taxon>
        <taxon>Bacillales</taxon>
        <taxon>Paenibacillaceae</taxon>
        <taxon>Cohnella</taxon>
    </lineage>
</organism>
<dbReference type="Proteomes" id="UP000515679">
    <property type="component" value="Chromosome"/>
</dbReference>
<dbReference type="KEGG" id="cchl:FPL14_12755"/>
<evidence type="ECO:0000256" key="10">
    <source>
        <dbReference type="SAM" id="Phobius"/>
    </source>
</evidence>
<dbReference type="Gene3D" id="1.10.287.950">
    <property type="entry name" value="Methyl-accepting chemotaxis protein"/>
    <property type="match status" value="1"/>
</dbReference>
<dbReference type="GO" id="GO:0005886">
    <property type="term" value="C:plasma membrane"/>
    <property type="evidence" value="ECO:0007669"/>
    <property type="project" value="UniProtKB-SubCell"/>
</dbReference>
<dbReference type="InterPro" id="IPR033479">
    <property type="entry name" value="dCache_1"/>
</dbReference>
<dbReference type="RefSeq" id="WP_182303346.1">
    <property type="nucleotide sequence ID" value="NZ_CP041969.1"/>
</dbReference>
<keyword evidence="7 9" id="KW-0807">Transducer</keyword>
<evidence type="ECO:0000256" key="9">
    <source>
        <dbReference type="PROSITE-ProRule" id="PRU00284"/>
    </source>
</evidence>
<feature type="transmembrane region" description="Helical" evidence="10">
    <location>
        <begin position="291"/>
        <end position="314"/>
    </location>
</feature>
<evidence type="ECO:0000256" key="1">
    <source>
        <dbReference type="ARBA" id="ARBA00004651"/>
    </source>
</evidence>
<evidence type="ECO:0000256" key="3">
    <source>
        <dbReference type="ARBA" id="ARBA00022500"/>
    </source>
</evidence>
<sequence>MHSPTTTRHKRLRKFTIRKLSTRLLISTLIIALVIIASMSLALFIPNSALFKKQINGELELRTNAVAALMDEVLQDKLTKLETVAGIGNSYGMDEEKHLALASAFIADNPGFGGLVFSFDLTGKEGTSDTGDKIDLSSRAYVKIVAQGKSAISDPVMSALDPSKLVVVFAAPLMKDGQPYGFYATSYSIEEATKSVAQAKIGDTGYAILMDSTGNVASHPDPSLVMKKTVYDMKIPEVENAFESSKKGENSNFAYTYNGIKKIGYSSGTESGYVIQLSVPEKELMAPITRLMWTTIFTALIVTLVTLAVTYLFAKNIVKPIVYITNIVKVLAQGDLRPRLQVKSNDELGDLADNMNEMLESLSSTIEQVNSASGSVASSAEQISASTDEVARGSVDQADRARAMAELFESLESSIQFVASNANLAKDYSQEAVNIAEEGTDIINRSIGKMGQVNERMELLEKDSKQIGDIIEVIDGIAEQTNLLALNAAIEAARAGEQGRGFAVVADEVRKLAERSGDATKRITAIINGMQSSTSKCVAAVSEGVSQFALTRDSFEGIVRKVNETSHKVGDIAESSIDQTTKASEVLLTIESVASISEEAAAAAEETAAASQELSKLAERLYESVEMFKIK</sequence>
<accession>A0A7G5BYC9</accession>
<evidence type="ECO:0000256" key="7">
    <source>
        <dbReference type="ARBA" id="ARBA00023224"/>
    </source>
</evidence>
<evidence type="ECO:0000256" key="8">
    <source>
        <dbReference type="ARBA" id="ARBA00029447"/>
    </source>
</evidence>
<dbReference type="Pfam" id="PF02743">
    <property type="entry name" value="dCache_1"/>
    <property type="match status" value="1"/>
</dbReference>
<keyword evidence="3" id="KW-0145">Chemotaxis</keyword>
<keyword evidence="5 10" id="KW-1133">Transmembrane helix</keyword>
<dbReference type="FunFam" id="1.10.287.950:FF:000001">
    <property type="entry name" value="Methyl-accepting chemotaxis sensory transducer"/>
    <property type="match status" value="1"/>
</dbReference>
<dbReference type="Pfam" id="PF00672">
    <property type="entry name" value="HAMP"/>
    <property type="match status" value="1"/>
</dbReference>
<evidence type="ECO:0000259" key="11">
    <source>
        <dbReference type="PROSITE" id="PS50111"/>
    </source>
</evidence>
<evidence type="ECO:0000256" key="2">
    <source>
        <dbReference type="ARBA" id="ARBA00022475"/>
    </source>
</evidence>
<dbReference type="InterPro" id="IPR004089">
    <property type="entry name" value="MCPsignal_dom"/>
</dbReference>
<dbReference type="PANTHER" id="PTHR32089:SF112">
    <property type="entry name" value="LYSOZYME-LIKE PROTEIN-RELATED"/>
    <property type="match status" value="1"/>
</dbReference>
<dbReference type="CDD" id="cd06225">
    <property type="entry name" value="HAMP"/>
    <property type="match status" value="1"/>
</dbReference>
<evidence type="ECO:0000313" key="13">
    <source>
        <dbReference type="EMBL" id="QMV41963.1"/>
    </source>
</evidence>
<name>A0A7G5BYC9_9BACL</name>
<dbReference type="Pfam" id="PF00015">
    <property type="entry name" value="MCPsignal"/>
    <property type="match status" value="1"/>
</dbReference>
<reference evidence="13 14" key="1">
    <citation type="submission" date="2019-07" db="EMBL/GenBank/DDBJ databases">
        <authorList>
            <person name="Kim J.K."/>
            <person name="Cheong H.-M."/>
            <person name="Choi Y."/>
            <person name="Hwang K.J."/>
            <person name="Lee S."/>
            <person name="Choi C."/>
        </authorList>
    </citation>
    <scope>NUCLEOTIDE SEQUENCE [LARGE SCALE GENOMIC DNA]</scope>
    <source>
        <strain evidence="13 14">KS 22</strain>
    </source>
</reference>
<dbReference type="GO" id="GO:0007165">
    <property type="term" value="P:signal transduction"/>
    <property type="evidence" value="ECO:0007669"/>
    <property type="project" value="UniProtKB-KW"/>
</dbReference>
<protein>
    <submittedName>
        <fullName evidence="13">HAMP domain-containing protein</fullName>
    </submittedName>
</protein>
<dbReference type="PROSITE" id="PS50111">
    <property type="entry name" value="CHEMOTAXIS_TRANSDUC_2"/>
    <property type="match status" value="1"/>
</dbReference>
<dbReference type="Gene3D" id="3.30.450.20">
    <property type="entry name" value="PAS domain"/>
    <property type="match status" value="1"/>
</dbReference>
<comment type="subcellular location">
    <subcellularLocation>
        <location evidence="1">Cell membrane</location>
        <topology evidence="1">Multi-pass membrane protein</topology>
    </subcellularLocation>
</comment>
<evidence type="ECO:0000256" key="6">
    <source>
        <dbReference type="ARBA" id="ARBA00023136"/>
    </source>
</evidence>
<evidence type="ECO:0000259" key="12">
    <source>
        <dbReference type="PROSITE" id="PS50885"/>
    </source>
</evidence>
<dbReference type="GO" id="GO:0006935">
    <property type="term" value="P:chemotaxis"/>
    <property type="evidence" value="ECO:0007669"/>
    <property type="project" value="UniProtKB-KW"/>
</dbReference>
<dbReference type="PROSITE" id="PS50885">
    <property type="entry name" value="HAMP"/>
    <property type="match status" value="1"/>
</dbReference>
<evidence type="ECO:0000313" key="14">
    <source>
        <dbReference type="Proteomes" id="UP000515679"/>
    </source>
</evidence>
<keyword evidence="2" id="KW-1003">Cell membrane</keyword>
<comment type="similarity">
    <text evidence="8">Belongs to the methyl-accepting chemotaxis (MCP) protein family.</text>
</comment>
<dbReference type="SMART" id="SM00283">
    <property type="entry name" value="MA"/>
    <property type="match status" value="1"/>
</dbReference>
<dbReference type="SUPFAM" id="SSF58104">
    <property type="entry name" value="Methyl-accepting chemotaxis protein (MCP) signaling domain"/>
    <property type="match status" value="1"/>
</dbReference>
<feature type="domain" description="HAMP" evidence="12">
    <location>
        <begin position="315"/>
        <end position="367"/>
    </location>
</feature>
<dbReference type="CDD" id="cd11386">
    <property type="entry name" value="MCP_signal"/>
    <property type="match status" value="1"/>
</dbReference>
<dbReference type="AlphaFoldDB" id="A0A7G5BYC9"/>
<dbReference type="PANTHER" id="PTHR32089">
    <property type="entry name" value="METHYL-ACCEPTING CHEMOTAXIS PROTEIN MCPB"/>
    <property type="match status" value="1"/>
</dbReference>
<keyword evidence="6 10" id="KW-0472">Membrane</keyword>